<dbReference type="RefSeq" id="WP_184147555.1">
    <property type="nucleotide sequence ID" value="NZ_JACHFM010000001.1"/>
</dbReference>
<gene>
    <name evidence="2" type="ORF">HNP73_001077</name>
</gene>
<dbReference type="EMBL" id="JACHFM010000001">
    <property type="protein sequence ID" value="MBB5221156.1"/>
    <property type="molecule type" value="Genomic_DNA"/>
</dbReference>
<keyword evidence="1" id="KW-0732">Signal</keyword>
<reference evidence="2 3" key="1">
    <citation type="submission" date="2020-08" db="EMBL/GenBank/DDBJ databases">
        <title>Genomic Encyclopedia of Type Strains, Phase IV (KMG-IV): sequencing the most valuable type-strain genomes for metagenomic binning, comparative biology and taxonomic classification.</title>
        <authorList>
            <person name="Goeker M."/>
        </authorList>
    </citation>
    <scope>NUCLEOTIDE SEQUENCE [LARGE SCALE GENOMIC DNA]</scope>
    <source>
        <strain evidence="2 3">DSM 101730</strain>
    </source>
</reference>
<feature type="chain" id="PRO_5032459098" description="YjbH domain-containing protein" evidence="1">
    <location>
        <begin position="30"/>
        <end position="733"/>
    </location>
</feature>
<keyword evidence="3" id="KW-1185">Reference proteome</keyword>
<protein>
    <recommendedName>
        <fullName evidence="4">YjbH domain-containing protein</fullName>
    </recommendedName>
</protein>
<dbReference type="AlphaFoldDB" id="A0A840SMR3"/>
<feature type="signal peptide" evidence="1">
    <location>
        <begin position="1"/>
        <end position="29"/>
    </location>
</feature>
<proteinExistence type="predicted"/>
<organism evidence="2 3">
    <name type="scientific">Amaricoccus macauensis</name>
    <dbReference type="NCBI Taxonomy" id="57001"/>
    <lineage>
        <taxon>Bacteria</taxon>
        <taxon>Pseudomonadati</taxon>
        <taxon>Pseudomonadota</taxon>
        <taxon>Alphaproteobacteria</taxon>
        <taxon>Rhodobacterales</taxon>
        <taxon>Paracoccaceae</taxon>
        <taxon>Amaricoccus</taxon>
    </lineage>
</organism>
<dbReference type="InterPro" id="IPR010344">
    <property type="entry name" value="YbjH"/>
</dbReference>
<comment type="caution">
    <text evidence="2">The sequence shown here is derived from an EMBL/GenBank/DDBJ whole genome shotgun (WGS) entry which is preliminary data.</text>
</comment>
<evidence type="ECO:0000256" key="1">
    <source>
        <dbReference type="SAM" id="SignalP"/>
    </source>
</evidence>
<evidence type="ECO:0000313" key="3">
    <source>
        <dbReference type="Proteomes" id="UP000549457"/>
    </source>
</evidence>
<accession>A0A840SMR3</accession>
<evidence type="ECO:0000313" key="2">
    <source>
        <dbReference type="EMBL" id="MBB5221156.1"/>
    </source>
</evidence>
<sequence>MSERRLRAGAAVLALAAAAVVVPGSSAPAQDAVGRDADGREVALPRPSMNLYGSTGIIDMPSGEMQPDGQVTASYSQFGGFVRRNFSFQALPRVEMSLRYSTIHNWDRPKDPTYDLFDRSLDLRLQLMREGDYLPSLTLGFRDLLGTGVYSSEYLAATKNFLDDDLKVTAGVGWGRLGSAGGVENPFCALSDSFCTRENNYGRGGKPTFKAMFHGEDMGFFGGVEWRTPVDKLTLKAEVSSDAYSREQVSPAASFDRKTPFNLGAEYRLTGGITLGGYWMYGDAVGFNVVVTGNPYKPITPQDLGSGPMPVNPRPAGANMSTAWVNDPAARAKLTEALGDALRTDGITLDAMKFEDDAVDVFIINRRMNRTPKAIGRTARVLAVGLPYSVETFRITPVENGVPTTTVTVRRSDLEGLAAQPNAGALSWNTVQMDGAVPALTGQVWQRDVYPIYDWAIFPVPTIQLFGGNDGFKPQLTAQLRGSVRVSPGLSFSSLIRQPLLGVFDDPGSDSSGNLSPVQSDSQRYYAGWSPKLVRLTGDYLFKLNPETYGRVSAGLLERQFGGVSGELLWKPVDQNWGLGAELNWVKQRDFDNPFGFGHYDYDVVTGGASFYWNTGWQGIETQLFAGRYLAGDWGATLSVARRFANGWSVGAFVTKTDVTEDEFGEGSFDKGLTISIPLRWSTPFETRQTIEGELRSLASNGGATLDVENRLYPIVRDMDQDHLKQNWGSFWQ</sequence>
<name>A0A840SMR3_9RHOB</name>
<dbReference type="Pfam" id="PF06082">
    <property type="entry name" value="YjbH"/>
    <property type="match status" value="1"/>
</dbReference>
<evidence type="ECO:0008006" key="4">
    <source>
        <dbReference type="Google" id="ProtNLM"/>
    </source>
</evidence>
<dbReference type="Proteomes" id="UP000549457">
    <property type="component" value="Unassembled WGS sequence"/>
</dbReference>